<keyword evidence="1 5" id="KW-0479">Metal-binding</keyword>
<evidence type="ECO:0000313" key="8">
    <source>
        <dbReference type="EMBL" id="GGI67521.1"/>
    </source>
</evidence>
<dbReference type="RefSeq" id="WP_188602208.1">
    <property type="nucleotide sequence ID" value="NZ_AP026830.1"/>
</dbReference>
<reference evidence="10" key="3">
    <citation type="submission" date="2022-09" db="EMBL/GenBank/DDBJ databases">
        <title>Complete genome sequence of Vulcanisaeta souniana.</title>
        <authorList>
            <person name="Kato S."/>
            <person name="Itoh T."/>
            <person name="Ohkuma M."/>
        </authorList>
    </citation>
    <scope>NUCLEOTIDE SEQUENCE [LARGE SCALE GENOMIC DNA]</scope>
    <source>
        <strain evidence="10">JCM 11219</strain>
    </source>
</reference>
<dbReference type="NCBIfam" id="TIGR01487">
    <property type="entry name" value="Pglycolate_arch"/>
    <property type="match status" value="1"/>
</dbReference>
<organism evidence="8 9">
    <name type="scientific">Vulcanisaeta souniana JCM 11219</name>
    <dbReference type="NCBI Taxonomy" id="1293586"/>
    <lineage>
        <taxon>Archaea</taxon>
        <taxon>Thermoproteota</taxon>
        <taxon>Thermoprotei</taxon>
        <taxon>Thermoproteales</taxon>
        <taxon>Thermoproteaceae</taxon>
        <taxon>Vulcanisaeta</taxon>
    </lineage>
</organism>
<evidence type="ECO:0000256" key="5">
    <source>
        <dbReference type="HAMAP-Rule" id="MF_01419"/>
    </source>
</evidence>
<dbReference type="InterPro" id="IPR006379">
    <property type="entry name" value="HAD-SF_hydro_IIB"/>
</dbReference>
<dbReference type="GO" id="GO:0005829">
    <property type="term" value="C:cytosol"/>
    <property type="evidence" value="ECO:0007669"/>
    <property type="project" value="TreeGrafter"/>
</dbReference>
<name>A0A830EDW6_9CREN</name>
<comment type="catalytic activity">
    <reaction evidence="5">
        <text>2-phosphoglycolate + H2O = glycolate + phosphate</text>
        <dbReference type="Rhea" id="RHEA:14369"/>
        <dbReference type="ChEBI" id="CHEBI:15377"/>
        <dbReference type="ChEBI" id="CHEBI:29805"/>
        <dbReference type="ChEBI" id="CHEBI:43474"/>
        <dbReference type="ChEBI" id="CHEBI:58033"/>
        <dbReference type="EC" id="3.1.3.18"/>
    </reaction>
</comment>
<dbReference type="SUPFAM" id="SSF56784">
    <property type="entry name" value="HAD-like"/>
    <property type="match status" value="1"/>
</dbReference>
<feature type="active site" description="Nucleophile" evidence="5">
    <location>
        <position position="8"/>
    </location>
</feature>
<keyword evidence="10" id="KW-1185">Reference proteome</keyword>
<dbReference type="InterPro" id="IPR006382">
    <property type="entry name" value="PGPase"/>
</dbReference>
<keyword evidence="4 5" id="KW-0119">Carbohydrate metabolism</keyword>
<gene>
    <name evidence="8" type="ORF">GCM10007112_00590</name>
    <name evidence="7" type="ORF">Vsou_12500</name>
</gene>
<dbReference type="PANTHER" id="PTHR10000:SF8">
    <property type="entry name" value="HAD SUPERFAMILY HYDROLASE-LIKE, TYPE 3"/>
    <property type="match status" value="1"/>
</dbReference>
<dbReference type="Gene3D" id="3.40.50.1000">
    <property type="entry name" value="HAD superfamily/HAD-like"/>
    <property type="match status" value="1"/>
</dbReference>
<reference evidence="7" key="4">
    <citation type="journal article" date="2023" name="Microbiol. Resour. Announc.">
        <title>Complete Genome Sequence of Vulcanisaeta souniana Strain IC-059, a Hyperthermophilic Archaeon Isolated from Hot Spring Water in Japan.</title>
        <authorList>
            <person name="Kato S."/>
            <person name="Itoh T."/>
            <person name="Wu L."/>
            <person name="Ma J."/>
            <person name="Ohkuma M."/>
        </authorList>
    </citation>
    <scope>NUCLEOTIDE SEQUENCE</scope>
    <source>
        <strain evidence="7">JCM 11219</strain>
    </source>
</reference>
<dbReference type="AlphaFoldDB" id="A0A830EDW6"/>
<comment type="function">
    <text evidence="5">Catalyzes the dephosphorylation of 2-phosphoglycolate.</text>
</comment>
<dbReference type="Gene3D" id="3.90.1070.10">
    <property type="match status" value="1"/>
</dbReference>
<comment type="similarity">
    <text evidence="5">Belongs to the archaeal SPP-like hydrolase family.</text>
</comment>
<comment type="cofactor">
    <cofactor evidence="5">
        <name>Mg(2+)</name>
        <dbReference type="ChEBI" id="CHEBI:18420"/>
    </cofactor>
</comment>
<dbReference type="InterPro" id="IPR036412">
    <property type="entry name" value="HAD-like_sf"/>
</dbReference>
<dbReference type="GO" id="GO:0000287">
    <property type="term" value="F:magnesium ion binding"/>
    <property type="evidence" value="ECO:0007669"/>
    <property type="project" value="InterPro"/>
</dbReference>
<feature type="binding site" evidence="5">
    <location>
        <position position="188"/>
    </location>
    <ligand>
        <name>Mg(2+)</name>
        <dbReference type="ChEBI" id="CHEBI:18420"/>
    </ligand>
</feature>
<feature type="binding site" evidence="5">
    <location>
        <position position="184"/>
    </location>
    <ligand>
        <name>Mg(2+)</name>
        <dbReference type="ChEBI" id="CHEBI:18420"/>
    </ligand>
</feature>
<reference evidence="8" key="1">
    <citation type="journal article" date="2014" name="Int. J. Syst. Evol. Microbiol.">
        <title>Complete genome sequence of Corynebacterium casei LMG S-19264T (=DSM 44701T), isolated from a smear-ripened cheese.</title>
        <authorList>
            <consortium name="US DOE Joint Genome Institute (JGI-PGF)"/>
            <person name="Walter F."/>
            <person name="Albersmeier A."/>
            <person name="Kalinowski J."/>
            <person name="Ruckert C."/>
        </authorList>
    </citation>
    <scope>NUCLEOTIDE SEQUENCE</scope>
    <source>
        <strain evidence="8">JCM 11219</strain>
    </source>
</reference>
<reference evidence="8" key="2">
    <citation type="submission" date="2020-09" db="EMBL/GenBank/DDBJ databases">
        <authorList>
            <person name="Sun Q."/>
            <person name="Ohkuma M."/>
        </authorList>
    </citation>
    <scope>NUCLEOTIDE SEQUENCE</scope>
    <source>
        <strain evidence="8">JCM 11219</strain>
    </source>
</reference>
<evidence type="ECO:0000256" key="6">
    <source>
        <dbReference type="NCBIfam" id="TIGR01487"/>
    </source>
</evidence>
<dbReference type="NCBIfam" id="TIGR01484">
    <property type="entry name" value="HAD-SF-IIB"/>
    <property type="match status" value="1"/>
</dbReference>
<feature type="binding site" evidence="5">
    <location>
        <position position="8"/>
    </location>
    <ligand>
        <name>Mg(2+)</name>
        <dbReference type="ChEBI" id="CHEBI:18420"/>
    </ligand>
</feature>
<dbReference type="EC" id="3.1.3.18" evidence="5 6"/>
<keyword evidence="3 5" id="KW-0460">Magnesium</keyword>
<dbReference type="Proteomes" id="UP000657075">
    <property type="component" value="Unassembled WGS sequence"/>
</dbReference>
<dbReference type="GO" id="GO:0008967">
    <property type="term" value="F:phosphoglycolate phosphatase activity"/>
    <property type="evidence" value="ECO:0007669"/>
    <property type="project" value="UniProtKB-UniRule"/>
</dbReference>
<dbReference type="Pfam" id="PF08282">
    <property type="entry name" value="Hydrolase_3"/>
    <property type="match status" value="2"/>
</dbReference>
<evidence type="ECO:0000313" key="7">
    <source>
        <dbReference type="EMBL" id="BDR92157.1"/>
    </source>
</evidence>
<dbReference type="PANTHER" id="PTHR10000">
    <property type="entry name" value="PHOSPHOSERINE PHOSPHATASE"/>
    <property type="match status" value="1"/>
</dbReference>
<evidence type="ECO:0000256" key="1">
    <source>
        <dbReference type="ARBA" id="ARBA00022723"/>
    </source>
</evidence>
<dbReference type="OrthoDB" id="120822at2157"/>
<evidence type="ECO:0000256" key="3">
    <source>
        <dbReference type="ARBA" id="ARBA00022842"/>
    </source>
</evidence>
<evidence type="ECO:0000313" key="10">
    <source>
        <dbReference type="Proteomes" id="UP001060771"/>
    </source>
</evidence>
<keyword evidence="2 5" id="KW-0378">Hydrolase</keyword>
<proteinExistence type="inferred from homology"/>
<evidence type="ECO:0000313" key="9">
    <source>
        <dbReference type="Proteomes" id="UP000657075"/>
    </source>
</evidence>
<dbReference type="Proteomes" id="UP001060771">
    <property type="component" value="Chromosome"/>
</dbReference>
<protein>
    <recommendedName>
        <fullName evidence="5 6">Phosphoglycolate phosphatase</fullName>
        <shortName evidence="5">PGP</shortName>
        <shortName evidence="5">PGPase</shortName>
        <ecNumber evidence="5 6">3.1.3.18</ecNumber>
    </recommendedName>
</protein>
<dbReference type="InterPro" id="IPR023214">
    <property type="entry name" value="HAD_sf"/>
</dbReference>
<evidence type="ECO:0000256" key="4">
    <source>
        <dbReference type="ARBA" id="ARBA00023277"/>
    </source>
</evidence>
<sequence>MVKAVLLDIDGTLTRDRDTEALEPEAIAAIQDIVGRYVVGLVTGNALVVTQALARYIGLPRGSPLIAENGCLVDYNGEVRELCEDLNLRDAALRLMKAIPDLRPTYQFNYRRFDITLWAPGDPLDLVNAVKIELRKMNLENRVRVSHSGYALHLQPINSSKAVGIKYICSAMGIGCSDVVYIGDSDTDVEAMEIVGYGVAVSNATDELKKRARIVLEKPSGKGVADFIRYYLPRL</sequence>
<feature type="binding site" evidence="5">
    <location>
        <position position="10"/>
    </location>
    <ligand>
        <name>Mg(2+)</name>
        <dbReference type="ChEBI" id="CHEBI:18420"/>
    </ligand>
</feature>
<dbReference type="GeneID" id="76206795"/>
<evidence type="ECO:0000256" key="2">
    <source>
        <dbReference type="ARBA" id="ARBA00022801"/>
    </source>
</evidence>
<dbReference type="EMBL" id="BMNM01000001">
    <property type="protein sequence ID" value="GGI67521.1"/>
    <property type="molecule type" value="Genomic_DNA"/>
</dbReference>
<dbReference type="HAMAP" id="MF_01419">
    <property type="entry name" value="GPH_hydrolase_arch"/>
    <property type="match status" value="1"/>
</dbReference>
<feature type="binding site" evidence="5">
    <location>
        <position position="161"/>
    </location>
    <ligand>
        <name>substrate</name>
    </ligand>
</feature>
<accession>A0A830EDW6</accession>
<dbReference type="NCBIfam" id="TIGR01482">
    <property type="entry name" value="SPP-subfamily"/>
    <property type="match status" value="1"/>
</dbReference>
<dbReference type="EMBL" id="AP026830">
    <property type="protein sequence ID" value="BDR92157.1"/>
    <property type="molecule type" value="Genomic_DNA"/>
</dbReference>